<comment type="function">
    <text evidence="5">Responsible for synthesis of pseudouridine from uracil-55 in the psi GC loop of transfer RNAs.</text>
</comment>
<keyword evidence="9" id="KW-1185">Reference proteome</keyword>
<dbReference type="InterPro" id="IPR002501">
    <property type="entry name" value="PsdUridine_synth_N"/>
</dbReference>
<evidence type="ECO:0000256" key="5">
    <source>
        <dbReference type="HAMAP-Rule" id="MF_01080"/>
    </source>
</evidence>
<dbReference type="Proteomes" id="UP000636394">
    <property type="component" value="Unassembled WGS sequence"/>
</dbReference>
<evidence type="ECO:0000256" key="4">
    <source>
        <dbReference type="ARBA" id="ARBA00023235"/>
    </source>
</evidence>
<comment type="catalytic activity">
    <reaction evidence="1 5">
        <text>uridine(55) in tRNA = pseudouridine(55) in tRNA</text>
        <dbReference type="Rhea" id="RHEA:42532"/>
        <dbReference type="Rhea" id="RHEA-COMP:10101"/>
        <dbReference type="Rhea" id="RHEA-COMP:10102"/>
        <dbReference type="ChEBI" id="CHEBI:65314"/>
        <dbReference type="ChEBI" id="CHEBI:65315"/>
        <dbReference type="EC" id="5.4.99.25"/>
    </reaction>
</comment>
<feature type="domain" description="tRNA pseudouridylate synthase B C-terminal" evidence="7">
    <location>
        <begin position="189"/>
        <end position="232"/>
    </location>
</feature>
<gene>
    <name evidence="5 8" type="primary">truB</name>
    <name evidence="8" type="ORF">GMI68_07345</name>
</gene>
<proteinExistence type="inferred from homology"/>
<keyword evidence="3 5" id="KW-0819">tRNA processing</keyword>
<dbReference type="HAMAP" id="MF_01080">
    <property type="entry name" value="TruB_bact"/>
    <property type="match status" value="1"/>
</dbReference>
<name>A0ABX0IKM2_9ACTN</name>
<dbReference type="PANTHER" id="PTHR13767">
    <property type="entry name" value="TRNA-PSEUDOURIDINE SYNTHASE"/>
    <property type="match status" value="1"/>
</dbReference>
<dbReference type="SUPFAM" id="SSF55120">
    <property type="entry name" value="Pseudouridine synthase"/>
    <property type="match status" value="1"/>
</dbReference>
<evidence type="ECO:0000256" key="3">
    <source>
        <dbReference type="ARBA" id="ARBA00022694"/>
    </source>
</evidence>
<dbReference type="EC" id="5.4.99.25" evidence="5"/>
<evidence type="ECO:0000259" key="7">
    <source>
        <dbReference type="Pfam" id="PF16198"/>
    </source>
</evidence>
<dbReference type="PANTHER" id="PTHR13767:SF2">
    <property type="entry name" value="PSEUDOURIDYLATE SYNTHASE TRUB1"/>
    <property type="match status" value="1"/>
</dbReference>
<accession>A0ABX0IKM2</accession>
<sequence length="338" mass="35783">MKRGESGLSLVVGVNKPVGMTSHDVVNRCRRIFGERRVGHAGTLDPAASGVLPVCVGPATRLDPYLTGHDKAYRATVAFGASTDTDDAQGAVVKESDVPAEAWSERFARGVLNEFVGASNQLPPAYSAIKVGGKKACDAARAGVVIDLAPRPIVVYAAELLAVREVAFQGRTLLAWDVAFEVSKGTYIRSLARDIGIAVGCASTLAGLERTRVGALGLENCVTLEALEEAGVRAALDPVDLLGFRLLFARDDAARRIGNGGALDPRGLELFCPPDRGFDEMCACTSGIAPSCKPLEDGERISVVESNKLAAIYAYDQEKGRLKADCVFRTGVIRGCYL</sequence>
<feature type="active site" description="Nucleophile" evidence="5">
    <location>
        <position position="45"/>
    </location>
</feature>
<protein>
    <recommendedName>
        <fullName evidence="5">tRNA pseudouridine synthase B</fullName>
        <ecNumber evidence="5">5.4.99.25</ecNumber>
    </recommendedName>
    <alternativeName>
        <fullName evidence="5">tRNA pseudouridine(55) synthase</fullName>
        <shortName evidence="5">Psi55 synthase</shortName>
    </alternativeName>
    <alternativeName>
        <fullName evidence="5">tRNA pseudouridylate synthase</fullName>
    </alternativeName>
    <alternativeName>
        <fullName evidence="5">tRNA-uridine isomerase</fullName>
    </alternativeName>
</protein>
<evidence type="ECO:0000259" key="6">
    <source>
        <dbReference type="Pfam" id="PF01509"/>
    </source>
</evidence>
<dbReference type="Gene3D" id="3.30.2350.10">
    <property type="entry name" value="Pseudouridine synthase"/>
    <property type="match status" value="1"/>
</dbReference>
<dbReference type="Pfam" id="PF16198">
    <property type="entry name" value="TruB_C_2"/>
    <property type="match status" value="1"/>
</dbReference>
<comment type="similarity">
    <text evidence="2 5">Belongs to the pseudouridine synthase TruB family. Type 1 subfamily.</text>
</comment>
<dbReference type="InterPro" id="IPR020103">
    <property type="entry name" value="PsdUridine_synth_cat_dom_sf"/>
</dbReference>
<reference evidence="8 9" key="1">
    <citation type="submission" date="2019-11" db="EMBL/GenBank/DDBJ databases">
        <title>Eggerthellaceae novel genus isolated from the rectal contents of marmort.</title>
        <authorList>
            <person name="Zhang G."/>
        </authorList>
    </citation>
    <scope>NUCLEOTIDE SEQUENCE [LARGE SCALE GENOMIC DNA]</scope>
    <source>
        <strain evidence="9">zg-886</strain>
    </source>
</reference>
<evidence type="ECO:0000313" key="8">
    <source>
        <dbReference type="EMBL" id="NHM14577.1"/>
    </source>
</evidence>
<feature type="domain" description="Pseudouridine synthase II N-terminal" evidence="6">
    <location>
        <begin position="30"/>
        <end position="188"/>
    </location>
</feature>
<dbReference type="NCBIfam" id="TIGR00431">
    <property type="entry name" value="TruB"/>
    <property type="match status" value="1"/>
</dbReference>
<keyword evidence="4 5" id="KW-0413">Isomerase</keyword>
<dbReference type="GO" id="GO:0160148">
    <property type="term" value="F:tRNA pseudouridine(55) synthase activity"/>
    <property type="evidence" value="ECO:0007669"/>
    <property type="project" value="UniProtKB-EC"/>
</dbReference>
<dbReference type="EMBL" id="WPCR01000008">
    <property type="protein sequence ID" value="NHM14577.1"/>
    <property type="molecule type" value="Genomic_DNA"/>
</dbReference>
<dbReference type="InterPro" id="IPR032819">
    <property type="entry name" value="TruB_C"/>
</dbReference>
<dbReference type="CDD" id="cd02573">
    <property type="entry name" value="PseudoU_synth_EcTruB"/>
    <property type="match status" value="1"/>
</dbReference>
<evidence type="ECO:0000256" key="2">
    <source>
        <dbReference type="ARBA" id="ARBA00005642"/>
    </source>
</evidence>
<dbReference type="InterPro" id="IPR014780">
    <property type="entry name" value="tRNA_psdUridine_synth_TruB"/>
</dbReference>
<evidence type="ECO:0000256" key="1">
    <source>
        <dbReference type="ARBA" id="ARBA00000385"/>
    </source>
</evidence>
<dbReference type="RefSeq" id="WP_166339882.1">
    <property type="nucleotide sequence ID" value="NZ_CP072829.1"/>
</dbReference>
<dbReference type="Pfam" id="PF01509">
    <property type="entry name" value="TruB_N"/>
    <property type="match status" value="1"/>
</dbReference>
<evidence type="ECO:0000313" key="9">
    <source>
        <dbReference type="Proteomes" id="UP000636394"/>
    </source>
</evidence>
<organism evidence="8 9">
    <name type="scientific">Xiamenia xianingshaonis</name>
    <dbReference type="NCBI Taxonomy" id="2682776"/>
    <lineage>
        <taxon>Bacteria</taxon>
        <taxon>Bacillati</taxon>
        <taxon>Actinomycetota</taxon>
        <taxon>Coriobacteriia</taxon>
        <taxon>Eggerthellales</taxon>
        <taxon>Eggerthellaceae</taxon>
        <taxon>Xiamenia</taxon>
    </lineage>
</organism>
<comment type="caution">
    <text evidence="8">The sequence shown here is derived from an EMBL/GenBank/DDBJ whole genome shotgun (WGS) entry which is preliminary data.</text>
</comment>